<organism evidence="1 2">
    <name type="scientific">Solanum tuberosum</name>
    <name type="common">Potato</name>
    <dbReference type="NCBI Taxonomy" id="4113"/>
    <lineage>
        <taxon>Eukaryota</taxon>
        <taxon>Viridiplantae</taxon>
        <taxon>Streptophyta</taxon>
        <taxon>Embryophyta</taxon>
        <taxon>Tracheophyta</taxon>
        <taxon>Spermatophyta</taxon>
        <taxon>Magnoliopsida</taxon>
        <taxon>eudicotyledons</taxon>
        <taxon>Gunneridae</taxon>
        <taxon>Pentapetalae</taxon>
        <taxon>asterids</taxon>
        <taxon>lamiids</taxon>
        <taxon>Solanales</taxon>
        <taxon>Solanaceae</taxon>
        <taxon>Solanoideae</taxon>
        <taxon>Solaneae</taxon>
        <taxon>Solanum</taxon>
    </lineage>
</organism>
<sequence length="83" mass="9206">MQGGSPLTLECSTGSTARWMLILVTCPNFRKAYLTHTMSKLYNLSGVGKISPRDFQPYQDLPLNPSELGVMAVGKWPKLTFLT</sequence>
<accession>M1E105</accession>
<proteinExistence type="predicted"/>
<name>M1E105_SOLTU</name>
<dbReference type="AlphaFoldDB" id="M1E105"/>
<dbReference type="PaxDb" id="4113-PGSC0003DMT400097610"/>
<dbReference type="Proteomes" id="UP000011115">
    <property type="component" value="Unassembled WGS sequence"/>
</dbReference>
<dbReference type="InParanoid" id="M1E105"/>
<keyword evidence="2" id="KW-1185">Reference proteome</keyword>
<dbReference type="EnsemblPlants" id="PGSC0003DMT400097610">
    <property type="protein sequence ID" value="PGSC0003DMT400097610"/>
    <property type="gene ID" value="PGSC0003DMG400047181"/>
</dbReference>
<evidence type="ECO:0000313" key="1">
    <source>
        <dbReference type="EnsemblPlants" id="PGSC0003DMT400097610"/>
    </source>
</evidence>
<dbReference type="HOGENOM" id="CLU_2546990_0_0_1"/>
<protein>
    <submittedName>
        <fullName evidence="1">Uncharacterized protein</fullName>
    </submittedName>
</protein>
<evidence type="ECO:0000313" key="2">
    <source>
        <dbReference type="Proteomes" id="UP000011115"/>
    </source>
</evidence>
<dbReference type="Gramene" id="PGSC0003DMT400097610">
    <property type="protein sequence ID" value="PGSC0003DMT400097610"/>
    <property type="gene ID" value="PGSC0003DMG400047181"/>
</dbReference>
<reference evidence="2" key="1">
    <citation type="journal article" date="2011" name="Nature">
        <title>Genome sequence and analysis of the tuber crop potato.</title>
        <authorList>
            <consortium name="The Potato Genome Sequencing Consortium"/>
        </authorList>
    </citation>
    <scope>NUCLEOTIDE SEQUENCE [LARGE SCALE GENOMIC DNA]</scope>
    <source>
        <strain evidence="2">cv. DM1-3 516 R44</strain>
    </source>
</reference>
<reference evidence="1" key="2">
    <citation type="submission" date="2015-06" db="UniProtKB">
        <authorList>
            <consortium name="EnsemblPlants"/>
        </authorList>
    </citation>
    <scope>IDENTIFICATION</scope>
    <source>
        <strain evidence="1">DM1-3 516 R44</strain>
    </source>
</reference>